<keyword evidence="7" id="KW-1185">Reference proteome</keyword>
<dbReference type="InterPro" id="IPR042104">
    <property type="entry name" value="PKS_dehydratase_sf"/>
</dbReference>
<evidence type="ECO:0000256" key="2">
    <source>
        <dbReference type="ARBA" id="ARBA00022553"/>
    </source>
</evidence>
<protein>
    <recommendedName>
        <fullName evidence="5">PKS/mFAS DH domain-containing protein</fullName>
    </recommendedName>
</protein>
<dbReference type="GeneID" id="17251728"/>
<dbReference type="KEGG" id="ehx:EMIHUDRAFT_107293"/>
<name>A0A0D3I301_EMIH1</name>
<reference evidence="6" key="2">
    <citation type="submission" date="2024-10" db="UniProtKB">
        <authorList>
            <consortium name="EnsemblProtists"/>
        </authorList>
    </citation>
    <scope>IDENTIFICATION</scope>
</reference>
<dbReference type="InterPro" id="IPR049900">
    <property type="entry name" value="PKS_mFAS_DH"/>
</dbReference>
<evidence type="ECO:0000256" key="4">
    <source>
        <dbReference type="SAM" id="MobiDB-lite"/>
    </source>
</evidence>
<dbReference type="PaxDb" id="2903-EOD05636"/>
<evidence type="ECO:0000313" key="7">
    <source>
        <dbReference type="Proteomes" id="UP000013827"/>
    </source>
</evidence>
<dbReference type="EnsemblProtists" id="EOD05636">
    <property type="protein sequence ID" value="EOD05636"/>
    <property type="gene ID" value="EMIHUDRAFT_107293"/>
</dbReference>
<organism evidence="6 7">
    <name type="scientific">Emiliania huxleyi (strain CCMP1516)</name>
    <dbReference type="NCBI Taxonomy" id="280463"/>
    <lineage>
        <taxon>Eukaryota</taxon>
        <taxon>Haptista</taxon>
        <taxon>Haptophyta</taxon>
        <taxon>Prymnesiophyceae</taxon>
        <taxon>Isochrysidales</taxon>
        <taxon>Noelaerhabdaceae</taxon>
        <taxon>Emiliania</taxon>
    </lineage>
</organism>
<dbReference type="PROSITE" id="PS52019">
    <property type="entry name" value="PKS_MFAS_DH"/>
    <property type="match status" value="1"/>
</dbReference>
<dbReference type="Gene3D" id="3.10.129.110">
    <property type="entry name" value="Polyketide synthase dehydratase"/>
    <property type="match status" value="1"/>
</dbReference>
<dbReference type="AlphaFoldDB" id="A0A0D3I301"/>
<dbReference type="Proteomes" id="UP000013827">
    <property type="component" value="Unassembled WGS sequence"/>
</dbReference>
<feature type="region of interest" description="C-terminal hotdog fold" evidence="3">
    <location>
        <begin position="183"/>
        <end position="318"/>
    </location>
</feature>
<evidence type="ECO:0000256" key="3">
    <source>
        <dbReference type="PROSITE-ProRule" id="PRU01363"/>
    </source>
</evidence>
<dbReference type="InterPro" id="IPR020807">
    <property type="entry name" value="PKS_DH"/>
</dbReference>
<feature type="compositionally biased region" description="Basic and acidic residues" evidence="4">
    <location>
        <begin position="46"/>
        <end position="57"/>
    </location>
</feature>
<evidence type="ECO:0000313" key="6">
    <source>
        <dbReference type="EnsemblProtists" id="EOD05636"/>
    </source>
</evidence>
<feature type="region of interest" description="N-terminal hotdog fold" evidence="3">
    <location>
        <begin position="49"/>
        <end position="170"/>
    </location>
</feature>
<dbReference type="InterPro" id="IPR050091">
    <property type="entry name" value="PKS_NRPS_Biosynth_Enz"/>
</dbReference>
<dbReference type="Pfam" id="PF14765">
    <property type="entry name" value="PS-DH"/>
    <property type="match status" value="1"/>
</dbReference>
<feature type="active site" description="Proton donor; for dehydratase activity" evidence="3">
    <location>
        <position position="242"/>
    </location>
</feature>
<dbReference type="RefSeq" id="XP_005758065.1">
    <property type="nucleotide sequence ID" value="XM_005758008.1"/>
</dbReference>
<dbReference type="SMART" id="SM00826">
    <property type="entry name" value="PKS_DH"/>
    <property type="match status" value="1"/>
</dbReference>
<keyword evidence="2" id="KW-0597">Phosphoprotein</keyword>
<dbReference type="Pfam" id="PF21089">
    <property type="entry name" value="PKS_DH_N"/>
    <property type="match status" value="1"/>
</dbReference>
<proteinExistence type="predicted"/>
<dbReference type="GO" id="GO:0006633">
    <property type="term" value="P:fatty acid biosynthetic process"/>
    <property type="evidence" value="ECO:0007669"/>
    <property type="project" value="TreeGrafter"/>
</dbReference>
<dbReference type="PANTHER" id="PTHR43775:SF37">
    <property type="entry name" value="SI:DKEY-61P9.11"/>
    <property type="match status" value="1"/>
</dbReference>
<evidence type="ECO:0000259" key="5">
    <source>
        <dbReference type="PROSITE" id="PS52019"/>
    </source>
</evidence>
<evidence type="ECO:0000256" key="1">
    <source>
        <dbReference type="ARBA" id="ARBA00022450"/>
    </source>
</evidence>
<accession>A0A0D3I301</accession>
<dbReference type="HOGENOM" id="CLU_032779_0_0_1"/>
<dbReference type="eggNOG" id="ENOG502SYRN">
    <property type="taxonomic scope" value="Eukaryota"/>
</dbReference>
<feature type="domain" description="PKS/mFAS DH" evidence="5">
    <location>
        <begin position="49"/>
        <end position="318"/>
    </location>
</feature>
<dbReference type="GO" id="GO:0004312">
    <property type="term" value="F:fatty acid synthase activity"/>
    <property type="evidence" value="ECO:0007669"/>
    <property type="project" value="TreeGrafter"/>
</dbReference>
<dbReference type="InterPro" id="IPR049552">
    <property type="entry name" value="PKS_DH_N"/>
</dbReference>
<dbReference type="PANTHER" id="PTHR43775">
    <property type="entry name" value="FATTY ACID SYNTHASE"/>
    <property type="match status" value="1"/>
</dbReference>
<feature type="region of interest" description="Disordered" evidence="4">
    <location>
        <begin position="46"/>
        <end position="72"/>
    </location>
</feature>
<feature type="active site" description="Proton acceptor; for dehydratase activity" evidence="3">
    <location>
        <position position="82"/>
    </location>
</feature>
<sequence>MVGVSAFGYSGTIAHAVLEAAPPSLSTCSPPPLVFARCRYAWREAPRPRSSSGERRTPMGGRPTPSPRRPAGGPLLALVADHVVRGRVVFPAAAYLEMARVVCVALSGGGGGASLRRVLFLQPLVLDGGLSEARVRVGVIEDRFEVTYEGGGDASTAHCAGDASAASGPLPGLSLAAARASCGEAVDAASLYSLLRSVGLEYGPRYRTLEVAAVSRAAAAAVGRLCRRSRKEGARVHPADLDGSLHLSSLLAEAGEGETRLPFSVGEATLADASGTAWPVAEREGGGAVGVVIASGAASAGVRLAGFESRALKASLGAAPAARATHLYVTEWERSETPVTAAASLVVLGSSRGARGFDEASPSPAGGNERFGGLSFAAPVSAGRAASAPLAALDAALSLLRVRLASTSSPRLVLLTAGAHAHGASAAPGSHHAGSLGLARLLKSAKNNALPSGLMATPHGLANCAAPPTPSEKP</sequence>
<dbReference type="InterPro" id="IPR049551">
    <property type="entry name" value="PKS_DH_C"/>
</dbReference>
<reference evidence="7" key="1">
    <citation type="journal article" date="2013" name="Nature">
        <title>Pan genome of the phytoplankton Emiliania underpins its global distribution.</title>
        <authorList>
            <person name="Read B.A."/>
            <person name="Kegel J."/>
            <person name="Klute M.J."/>
            <person name="Kuo A."/>
            <person name="Lefebvre S.C."/>
            <person name="Maumus F."/>
            <person name="Mayer C."/>
            <person name="Miller J."/>
            <person name="Monier A."/>
            <person name="Salamov A."/>
            <person name="Young J."/>
            <person name="Aguilar M."/>
            <person name="Claverie J.M."/>
            <person name="Frickenhaus S."/>
            <person name="Gonzalez K."/>
            <person name="Herman E.K."/>
            <person name="Lin Y.C."/>
            <person name="Napier J."/>
            <person name="Ogata H."/>
            <person name="Sarno A.F."/>
            <person name="Shmutz J."/>
            <person name="Schroeder D."/>
            <person name="de Vargas C."/>
            <person name="Verret F."/>
            <person name="von Dassow P."/>
            <person name="Valentin K."/>
            <person name="Van de Peer Y."/>
            <person name="Wheeler G."/>
            <person name="Dacks J.B."/>
            <person name="Delwiche C.F."/>
            <person name="Dyhrman S.T."/>
            <person name="Glockner G."/>
            <person name="John U."/>
            <person name="Richards T."/>
            <person name="Worden A.Z."/>
            <person name="Zhang X."/>
            <person name="Grigoriev I.V."/>
            <person name="Allen A.E."/>
            <person name="Bidle K."/>
            <person name="Borodovsky M."/>
            <person name="Bowler C."/>
            <person name="Brownlee C."/>
            <person name="Cock J.M."/>
            <person name="Elias M."/>
            <person name="Gladyshev V.N."/>
            <person name="Groth M."/>
            <person name="Guda C."/>
            <person name="Hadaegh A."/>
            <person name="Iglesias-Rodriguez M.D."/>
            <person name="Jenkins J."/>
            <person name="Jones B.M."/>
            <person name="Lawson T."/>
            <person name="Leese F."/>
            <person name="Lindquist E."/>
            <person name="Lobanov A."/>
            <person name="Lomsadze A."/>
            <person name="Malik S.B."/>
            <person name="Marsh M.E."/>
            <person name="Mackinder L."/>
            <person name="Mock T."/>
            <person name="Mueller-Roeber B."/>
            <person name="Pagarete A."/>
            <person name="Parker M."/>
            <person name="Probert I."/>
            <person name="Quesneville H."/>
            <person name="Raines C."/>
            <person name="Rensing S.A."/>
            <person name="Riano-Pachon D.M."/>
            <person name="Richier S."/>
            <person name="Rokitta S."/>
            <person name="Shiraiwa Y."/>
            <person name="Soanes D.M."/>
            <person name="van der Giezen M."/>
            <person name="Wahlund T.M."/>
            <person name="Williams B."/>
            <person name="Wilson W."/>
            <person name="Wolfe G."/>
            <person name="Wurch L.L."/>
        </authorList>
    </citation>
    <scope>NUCLEOTIDE SEQUENCE</scope>
</reference>
<keyword evidence="1" id="KW-0596">Phosphopantetheine</keyword>